<evidence type="ECO:0000256" key="1">
    <source>
        <dbReference type="ARBA" id="ARBA00022980"/>
    </source>
</evidence>
<evidence type="ECO:0000256" key="3">
    <source>
        <dbReference type="HAMAP-Rule" id="MF_00385"/>
    </source>
</evidence>
<dbReference type="GO" id="GO:0015935">
    <property type="term" value="C:small ribosomal subunit"/>
    <property type="evidence" value="ECO:0007669"/>
    <property type="project" value="TreeGrafter"/>
</dbReference>
<name>A0AAE4AMC3_9BACT</name>
<dbReference type="HAMAP" id="MF_00385">
    <property type="entry name" value="Ribosomal_bS16"/>
    <property type="match status" value="1"/>
</dbReference>
<reference evidence="4" key="1">
    <citation type="submission" date="2023-07" db="EMBL/GenBank/DDBJ databases">
        <title>Genomic Encyclopedia of Type Strains, Phase IV (KMG-IV): sequencing the most valuable type-strain genomes for metagenomic binning, comparative biology and taxonomic classification.</title>
        <authorList>
            <person name="Goeker M."/>
        </authorList>
    </citation>
    <scope>NUCLEOTIDE SEQUENCE</scope>
    <source>
        <strain evidence="4">DSM 24202</strain>
    </source>
</reference>
<comment type="caution">
    <text evidence="4">The sequence shown here is derived from an EMBL/GenBank/DDBJ whole genome shotgun (WGS) entry which is preliminary data.</text>
</comment>
<dbReference type="InterPro" id="IPR023803">
    <property type="entry name" value="Ribosomal_bS16_dom_sf"/>
</dbReference>
<dbReference type="RefSeq" id="WP_307260499.1">
    <property type="nucleotide sequence ID" value="NZ_JAUSVL010000001.1"/>
</dbReference>
<sequence>MSVKIRLRRTGKRNAPCHRIVVTDSRSPRDGRFIEIIGVYDPRHEFERIDLARVDYWIPRGAQPSETVTAIIKRARAAGQPEATTAQA</sequence>
<dbReference type="NCBIfam" id="TIGR00002">
    <property type="entry name" value="S16"/>
    <property type="match status" value="1"/>
</dbReference>
<comment type="similarity">
    <text evidence="3">Belongs to the bacterial ribosomal protein bS16 family.</text>
</comment>
<dbReference type="Pfam" id="PF00886">
    <property type="entry name" value="Ribosomal_S16"/>
    <property type="match status" value="1"/>
</dbReference>
<dbReference type="PANTHER" id="PTHR12919">
    <property type="entry name" value="30S RIBOSOMAL PROTEIN S16"/>
    <property type="match status" value="1"/>
</dbReference>
<dbReference type="InterPro" id="IPR000307">
    <property type="entry name" value="Ribosomal_bS16"/>
</dbReference>
<dbReference type="PANTHER" id="PTHR12919:SF20">
    <property type="entry name" value="SMALL RIBOSOMAL SUBUNIT PROTEIN BS16M"/>
    <property type="match status" value="1"/>
</dbReference>
<evidence type="ECO:0000313" key="4">
    <source>
        <dbReference type="EMBL" id="MDQ0289164.1"/>
    </source>
</evidence>
<gene>
    <name evidence="3" type="primary">rpsP</name>
    <name evidence="4" type="ORF">J3R75_001271</name>
</gene>
<keyword evidence="2 3" id="KW-0687">Ribonucleoprotein</keyword>
<keyword evidence="1 3" id="KW-0689">Ribosomal protein</keyword>
<dbReference type="Gene3D" id="3.30.1320.10">
    <property type="match status" value="1"/>
</dbReference>
<evidence type="ECO:0000256" key="2">
    <source>
        <dbReference type="ARBA" id="ARBA00023274"/>
    </source>
</evidence>
<dbReference type="SUPFAM" id="SSF54565">
    <property type="entry name" value="Ribosomal protein S16"/>
    <property type="match status" value="1"/>
</dbReference>
<protein>
    <recommendedName>
        <fullName evidence="3">Small ribosomal subunit protein bS16</fullName>
    </recommendedName>
</protein>
<dbReference type="GO" id="GO:0005737">
    <property type="term" value="C:cytoplasm"/>
    <property type="evidence" value="ECO:0007669"/>
    <property type="project" value="UniProtKB-ARBA"/>
</dbReference>
<dbReference type="AlphaFoldDB" id="A0AAE4AMC3"/>
<accession>A0AAE4AMC3</accession>
<dbReference type="EMBL" id="JAUSVL010000001">
    <property type="protein sequence ID" value="MDQ0289164.1"/>
    <property type="molecule type" value="Genomic_DNA"/>
</dbReference>
<dbReference type="GO" id="GO:0006412">
    <property type="term" value="P:translation"/>
    <property type="evidence" value="ECO:0007669"/>
    <property type="project" value="UniProtKB-UniRule"/>
</dbReference>
<proteinExistence type="inferred from homology"/>
<keyword evidence="5" id="KW-1185">Reference proteome</keyword>
<evidence type="ECO:0000313" key="5">
    <source>
        <dbReference type="Proteomes" id="UP001238163"/>
    </source>
</evidence>
<organism evidence="4 5">
    <name type="scientific">Oligosphaera ethanolica</name>
    <dbReference type="NCBI Taxonomy" id="760260"/>
    <lineage>
        <taxon>Bacteria</taxon>
        <taxon>Pseudomonadati</taxon>
        <taxon>Lentisphaerota</taxon>
        <taxon>Oligosphaeria</taxon>
        <taxon>Oligosphaerales</taxon>
        <taxon>Oligosphaeraceae</taxon>
        <taxon>Oligosphaera</taxon>
    </lineage>
</organism>
<dbReference type="Proteomes" id="UP001238163">
    <property type="component" value="Unassembled WGS sequence"/>
</dbReference>
<dbReference type="GO" id="GO:0003735">
    <property type="term" value="F:structural constituent of ribosome"/>
    <property type="evidence" value="ECO:0007669"/>
    <property type="project" value="InterPro"/>
</dbReference>